<evidence type="ECO:0000313" key="2">
    <source>
        <dbReference type="Proteomes" id="UP000263517"/>
    </source>
</evidence>
<organism evidence="1 2">
    <name type="scientific">Alteromonas australica</name>
    <dbReference type="NCBI Taxonomy" id="589873"/>
    <lineage>
        <taxon>Bacteria</taxon>
        <taxon>Pseudomonadati</taxon>
        <taxon>Pseudomonadota</taxon>
        <taxon>Gammaproteobacteria</taxon>
        <taxon>Alteromonadales</taxon>
        <taxon>Alteromonadaceae</taxon>
        <taxon>Alteromonas/Salinimonas group</taxon>
        <taxon>Alteromonas</taxon>
    </lineage>
</organism>
<dbReference type="EMBL" id="DNAN01000306">
    <property type="protein sequence ID" value="HAW75826.1"/>
    <property type="molecule type" value="Genomic_DNA"/>
</dbReference>
<dbReference type="AlphaFoldDB" id="A0A350P3F9"/>
<name>A0A350P3F9_9ALTE</name>
<evidence type="ECO:0000313" key="1">
    <source>
        <dbReference type="EMBL" id="HAW75826.1"/>
    </source>
</evidence>
<dbReference type="Proteomes" id="UP000263517">
    <property type="component" value="Unassembled WGS sequence"/>
</dbReference>
<gene>
    <name evidence="1" type="ORF">DCW74_08840</name>
</gene>
<sequence length="39" mass="4681">MAKSLVVKTETKKPDKPEKIFKEYCKLYPWAVECKEYEV</sequence>
<protein>
    <submittedName>
        <fullName evidence="1">Uncharacterized protein</fullName>
    </submittedName>
</protein>
<reference evidence="1 2" key="1">
    <citation type="journal article" date="2018" name="Nat. Biotechnol.">
        <title>A standardized bacterial taxonomy based on genome phylogeny substantially revises the tree of life.</title>
        <authorList>
            <person name="Parks D.H."/>
            <person name="Chuvochina M."/>
            <person name="Waite D.W."/>
            <person name="Rinke C."/>
            <person name="Skarshewski A."/>
            <person name="Chaumeil P.A."/>
            <person name="Hugenholtz P."/>
        </authorList>
    </citation>
    <scope>NUCLEOTIDE SEQUENCE [LARGE SCALE GENOMIC DNA]</scope>
    <source>
        <strain evidence="1">UBA11978</strain>
    </source>
</reference>
<accession>A0A350P3F9</accession>
<proteinExistence type="predicted"/>
<comment type="caution">
    <text evidence="1">The sequence shown here is derived from an EMBL/GenBank/DDBJ whole genome shotgun (WGS) entry which is preliminary data.</text>
</comment>